<reference evidence="6" key="1">
    <citation type="journal article" date="2019" name="Int. J. Syst. Evol. Microbiol.">
        <title>The Global Catalogue of Microorganisms (GCM) 10K type strain sequencing project: providing services to taxonomists for standard genome sequencing and annotation.</title>
        <authorList>
            <consortium name="The Broad Institute Genomics Platform"/>
            <consortium name="The Broad Institute Genome Sequencing Center for Infectious Disease"/>
            <person name="Wu L."/>
            <person name="Ma J."/>
        </authorList>
    </citation>
    <scope>NUCLEOTIDE SEQUENCE [LARGE SCALE GENOMIC DNA]</scope>
    <source>
        <strain evidence="6">CGMCC 1.12791</strain>
    </source>
</reference>
<dbReference type="InterPro" id="IPR005746">
    <property type="entry name" value="Thioredoxin"/>
</dbReference>
<keyword evidence="1" id="KW-1015">Disulfide bond</keyword>
<dbReference type="InterPro" id="IPR013766">
    <property type="entry name" value="Thioredoxin_domain"/>
</dbReference>
<dbReference type="RefSeq" id="WP_191278807.1">
    <property type="nucleotide sequence ID" value="NZ_BNAD01000003.1"/>
</dbReference>
<evidence type="ECO:0000313" key="5">
    <source>
        <dbReference type="EMBL" id="GHE16925.1"/>
    </source>
</evidence>
<evidence type="ECO:0000256" key="1">
    <source>
        <dbReference type="ARBA" id="ARBA00023157"/>
    </source>
</evidence>
<dbReference type="CDD" id="cd02947">
    <property type="entry name" value="TRX_family"/>
    <property type="match status" value="1"/>
</dbReference>
<keyword evidence="6" id="KW-1185">Reference proteome</keyword>
<evidence type="ECO:0000256" key="3">
    <source>
        <dbReference type="PIRNR" id="PIRNR000077"/>
    </source>
</evidence>
<dbReference type="PANTHER" id="PTHR46115">
    <property type="entry name" value="THIOREDOXIN-LIKE PROTEIN 1"/>
    <property type="match status" value="1"/>
</dbReference>
<comment type="caution">
    <text evidence="5">The sequence shown here is derived from an EMBL/GenBank/DDBJ whole genome shotgun (WGS) entry which is preliminary data.</text>
</comment>
<dbReference type="PRINTS" id="PR00421">
    <property type="entry name" value="THIOREDOXIN"/>
</dbReference>
<dbReference type="PROSITE" id="PS00194">
    <property type="entry name" value="THIOREDOXIN_1"/>
    <property type="match status" value="1"/>
</dbReference>
<comment type="similarity">
    <text evidence="3">Belongs to the thioredoxin family.</text>
</comment>
<gene>
    <name evidence="5" type="primary">trx</name>
    <name evidence="5" type="ORF">GCM10011376_15350</name>
</gene>
<evidence type="ECO:0000256" key="2">
    <source>
        <dbReference type="NCBIfam" id="TIGR01068"/>
    </source>
</evidence>
<dbReference type="NCBIfam" id="TIGR01068">
    <property type="entry name" value="thioredoxin"/>
    <property type="match status" value="1"/>
</dbReference>
<dbReference type="SUPFAM" id="SSF52833">
    <property type="entry name" value="Thioredoxin-like"/>
    <property type="match status" value="1"/>
</dbReference>
<protein>
    <recommendedName>
        <fullName evidence="2 3">Thioredoxin</fullName>
    </recommendedName>
</protein>
<dbReference type="PIRSF" id="PIRSF000077">
    <property type="entry name" value="Thioredoxin"/>
    <property type="match status" value="1"/>
</dbReference>
<accession>A0ABQ3HH11</accession>
<dbReference type="InterPro" id="IPR017937">
    <property type="entry name" value="Thioredoxin_CS"/>
</dbReference>
<feature type="domain" description="Thioredoxin" evidence="4">
    <location>
        <begin position="2"/>
        <end position="105"/>
    </location>
</feature>
<dbReference type="Gene3D" id="3.40.30.10">
    <property type="entry name" value="Glutaredoxin"/>
    <property type="match status" value="1"/>
</dbReference>
<sequence length="123" mass="12934">MSTVALTAADFETTVADNEIVIVDFWASWCGPCRQFAPVFEAASAQHPDIVFAKVDTEAEQGLAAAARITSIPTLMAFNGGVLVFSQPGALPAAALEELITAVRGLDLEAALRDAEAQERRGA</sequence>
<name>A0ABQ3HH11_9ACTN</name>
<dbReference type="Pfam" id="PF00085">
    <property type="entry name" value="Thioredoxin"/>
    <property type="match status" value="1"/>
</dbReference>
<dbReference type="EMBL" id="BNAD01000003">
    <property type="protein sequence ID" value="GHE16925.1"/>
    <property type="molecule type" value="Genomic_DNA"/>
</dbReference>
<organism evidence="5 6">
    <name type="scientific">Nocardioides flavus</name>
    <name type="common">ex Wang et al. 2016</name>
    <dbReference type="NCBI Taxonomy" id="2058780"/>
    <lineage>
        <taxon>Bacteria</taxon>
        <taxon>Bacillati</taxon>
        <taxon>Actinomycetota</taxon>
        <taxon>Actinomycetes</taxon>
        <taxon>Propionibacteriales</taxon>
        <taxon>Nocardioidaceae</taxon>
        <taxon>Nocardioides</taxon>
    </lineage>
</organism>
<proteinExistence type="inferred from homology"/>
<evidence type="ECO:0000313" key="6">
    <source>
        <dbReference type="Proteomes" id="UP000597341"/>
    </source>
</evidence>
<dbReference type="InterPro" id="IPR036249">
    <property type="entry name" value="Thioredoxin-like_sf"/>
</dbReference>
<evidence type="ECO:0000259" key="4">
    <source>
        <dbReference type="PROSITE" id="PS51352"/>
    </source>
</evidence>
<dbReference type="Proteomes" id="UP000597341">
    <property type="component" value="Unassembled WGS sequence"/>
</dbReference>
<dbReference type="PROSITE" id="PS51352">
    <property type="entry name" value="THIOREDOXIN_2"/>
    <property type="match status" value="1"/>
</dbReference>